<sequence>MSRRRWAPQEPGPCGDCGTPDDECQGPTRFCCGTCQGGWGESHLGLTERIAGPLDLLVGRKCRARLHARNAGPDGYFGRCELRRHDNYVAHALERGMYWVRWQSSGDIVTKTWSTP</sequence>
<proteinExistence type="predicted"/>
<organism evidence="1 2">
    <name type="scientific">Actinomycetospora aeridis</name>
    <dbReference type="NCBI Taxonomy" id="3129231"/>
    <lineage>
        <taxon>Bacteria</taxon>
        <taxon>Bacillati</taxon>
        <taxon>Actinomycetota</taxon>
        <taxon>Actinomycetes</taxon>
        <taxon>Pseudonocardiales</taxon>
        <taxon>Pseudonocardiaceae</taxon>
        <taxon>Actinomycetospora</taxon>
    </lineage>
</organism>
<dbReference type="RefSeq" id="WP_337712611.1">
    <property type="nucleotide sequence ID" value="NZ_JBBEGL010000002.1"/>
</dbReference>
<evidence type="ECO:0000313" key="2">
    <source>
        <dbReference type="Proteomes" id="UP001370100"/>
    </source>
</evidence>
<name>A0ABU8N1M5_9PSEU</name>
<evidence type="ECO:0000313" key="1">
    <source>
        <dbReference type="EMBL" id="MEJ2886123.1"/>
    </source>
</evidence>
<gene>
    <name evidence="1" type="ORF">WCD41_06640</name>
</gene>
<accession>A0ABU8N1M5</accession>
<dbReference type="EMBL" id="JBBEGL010000002">
    <property type="protein sequence ID" value="MEJ2886123.1"/>
    <property type="molecule type" value="Genomic_DNA"/>
</dbReference>
<reference evidence="1 2" key="1">
    <citation type="submission" date="2024-03" db="EMBL/GenBank/DDBJ databases">
        <title>Actinomycetospora sp. OC33-EN06, a novel actinomycete isolated from wild orchid (Aerides multiflora).</title>
        <authorList>
            <person name="Suriyachadkun C."/>
        </authorList>
    </citation>
    <scope>NUCLEOTIDE SEQUENCE [LARGE SCALE GENOMIC DNA]</scope>
    <source>
        <strain evidence="1 2">OC33-EN06</strain>
    </source>
</reference>
<keyword evidence="2" id="KW-1185">Reference proteome</keyword>
<dbReference type="Proteomes" id="UP001370100">
    <property type="component" value="Unassembled WGS sequence"/>
</dbReference>
<comment type="caution">
    <text evidence="1">The sequence shown here is derived from an EMBL/GenBank/DDBJ whole genome shotgun (WGS) entry which is preliminary data.</text>
</comment>
<protein>
    <submittedName>
        <fullName evidence="1">Uncharacterized protein</fullName>
    </submittedName>
</protein>